<dbReference type="KEGG" id="tper:IWA51_11385"/>
<name>A0A7T3RCZ4_9SPIR</name>
<gene>
    <name evidence="1" type="ORF">IWA51_11385</name>
</gene>
<keyword evidence="2" id="KW-1185">Reference proteome</keyword>
<accession>A0A7T3RCZ4</accession>
<dbReference type="EMBL" id="CP064936">
    <property type="protein sequence ID" value="QQA00841.1"/>
    <property type="molecule type" value="Genomic_DNA"/>
</dbReference>
<dbReference type="RefSeq" id="WP_177528718.1">
    <property type="nucleotide sequence ID" value="NZ_CBCSHE010000022.1"/>
</dbReference>
<protein>
    <submittedName>
        <fullName evidence="1">Uncharacterized protein</fullName>
    </submittedName>
</protein>
<sequence length="55" mass="6152">MENTDAITALKQVRTYCSAEALDALDYAIEVLEKLERDGIKSPLSTDFCSKKNQN</sequence>
<proteinExistence type="predicted"/>
<organism evidence="1 2">
    <name type="scientific">Treponema peruense</name>
    <dbReference type="NCBI Taxonomy" id="2787628"/>
    <lineage>
        <taxon>Bacteria</taxon>
        <taxon>Pseudomonadati</taxon>
        <taxon>Spirochaetota</taxon>
        <taxon>Spirochaetia</taxon>
        <taxon>Spirochaetales</taxon>
        <taxon>Treponemataceae</taxon>
        <taxon>Treponema</taxon>
    </lineage>
</organism>
<evidence type="ECO:0000313" key="2">
    <source>
        <dbReference type="Proteomes" id="UP000595224"/>
    </source>
</evidence>
<evidence type="ECO:0000313" key="1">
    <source>
        <dbReference type="EMBL" id="QQA00841.1"/>
    </source>
</evidence>
<dbReference type="Proteomes" id="UP000595224">
    <property type="component" value="Chromosome"/>
</dbReference>
<reference evidence="1 2" key="1">
    <citation type="submission" date="2020-11" db="EMBL/GenBank/DDBJ databases">
        <title>Treponema Peruensis nv. sp., first commensal Treponema isolated from human feces.</title>
        <authorList>
            <person name="Belkhou C."/>
            <person name="Raes J."/>
        </authorList>
    </citation>
    <scope>NUCLEOTIDE SEQUENCE [LARGE SCALE GENOMIC DNA]</scope>
    <source>
        <strain evidence="1 2">RCC2812</strain>
    </source>
</reference>
<dbReference type="AlphaFoldDB" id="A0A7T3RCZ4"/>